<evidence type="ECO:0000313" key="3">
    <source>
        <dbReference type="Proteomes" id="UP001062263"/>
    </source>
</evidence>
<keyword evidence="1" id="KW-1133">Transmembrane helix</keyword>
<reference evidence="2" key="1">
    <citation type="submission" date="2022-06" db="EMBL/GenBank/DDBJ databases">
        <title>Akkermansia biwalacus sp. nov., an anaerobic mucin-degrading bacterium isolated from human intestine.</title>
        <authorList>
            <person name="Kobayashi Y."/>
            <person name="Inoue S."/>
            <person name="Kawahara T."/>
            <person name="Kohda N."/>
        </authorList>
    </citation>
    <scope>NUCLEOTIDE SEQUENCE</scope>
    <source>
        <strain evidence="2">WON2089</strain>
    </source>
</reference>
<keyword evidence="3" id="KW-1185">Reference proteome</keyword>
<dbReference type="Proteomes" id="UP001062263">
    <property type="component" value="Chromosome"/>
</dbReference>
<evidence type="ECO:0008006" key="4">
    <source>
        <dbReference type="Google" id="ProtNLM"/>
    </source>
</evidence>
<keyword evidence="1" id="KW-0472">Membrane</keyword>
<dbReference type="EMBL" id="AP025943">
    <property type="protein sequence ID" value="BDL43598.1"/>
    <property type="molecule type" value="Genomic_DNA"/>
</dbReference>
<organism evidence="2 3">
    <name type="scientific">Akkermansia biwaensis</name>
    <dbReference type="NCBI Taxonomy" id="2946555"/>
    <lineage>
        <taxon>Bacteria</taxon>
        <taxon>Pseudomonadati</taxon>
        <taxon>Verrucomicrobiota</taxon>
        <taxon>Verrucomicrobiia</taxon>
        <taxon>Verrucomicrobiales</taxon>
        <taxon>Akkermansiaceae</taxon>
        <taxon>Akkermansia</taxon>
    </lineage>
</organism>
<evidence type="ECO:0000256" key="1">
    <source>
        <dbReference type="SAM" id="Phobius"/>
    </source>
</evidence>
<proteinExistence type="predicted"/>
<keyword evidence="1" id="KW-0812">Transmembrane</keyword>
<evidence type="ECO:0000313" key="2">
    <source>
        <dbReference type="EMBL" id="BDL43598.1"/>
    </source>
</evidence>
<protein>
    <recommendedName>
        <fullName evidence="4">Anti-sigma factor</fullName>
    </recommendedName>
</protein>
<dbReference type="RefSeq" id="WP_215434254.1">
    <property type="nucleotide sequence ID" value="NZ_AP025943.1"/>
</dbReference>
<sequence length="135" mass="14556">MNEQDDTKLWQLLGHASQAAPGDDFARKVMMRIAEEERTQPVPVESIRSFKWNSFRIWASSAAALIAGVIGISVLMEPAAPEVPFISVASLDIDDVLVEEAGLALGQENLVDAICTLSSTETGIISSDSIQDLLL</sequence>
<feature type="transmembrane region" description="Helical" evidence="1">
    <location>
        <begin position="57"/>
        <end position="76"/>
    </location>
</feature>
<accession>A0ABM7ZFY7</accession>
<gene>
    <name evidence="2" type="ORF">Abiwalacus_11720</name>
</gene>
<name>A0ABM7ZFY7_9BACT</name>